<keyword evidence="6 8" id="KW-0129">CBS domain</keyword>
<dbReference type="InterPro" id="IPR016169">
    <property type="entry name" value="FAD-bd_PCMH_sub2"/>
</dbReference>
<name>A0A949K127_9FIRM</name>
<feature type="domain" description="CNNM transmembrane" evidence="12">
    <location>
        <begin position="1"/>
        <end position="189"/>
    </location>
</feature>
<dbReference type="EMBL" id="JAHQCW010000046">
    <property type="protein sequence ID" value="MBU9738965.1"/>
    <property type="molecule type" value="Genomic_DNA"/>
</dbReference>
<sequence>MDSSDAIQLVILLVLLMLSAFFSSAETALTTVNKIRIRTLAEEGDKRAIRVLKITEDSGKMLSAVLIGNNIVNLSASSMATLLATKLWGNAGAGLATGILTLLILVFGEISPKTLATIFAENLSLAYSGIIYLLMKLLTPVIFIVNKLALGFLLLLRIDPNSRNNTMTETELRTIVDVSHEDGVIETEEHQMIHNVFDFGDSFAKDVMIPRIDVTAVDVNSTYEEIIDTFREDLYTRLPVYEENTDDVIGILNVKDLLLCDKEHFNIRELLREPYYTYEYKKTSELMLEMRNSSKNVTIVLDEYGATAGLITLEDLLEEIVGEIRDEYDMDEEDALQMISDTEYVVDGHMKLDDLEDVLHLGLDSEDYDSIGGFIIEQLDHLPKTGESVRTENGIRLCVDAVDKNRIDKVHIYLPEPEDTETK</sequence>
<evidence type="ECO:0000256" key="2">
    <source>
        <dbReference type="ARBA" id="ARBA00006337"/>
    </source>
</evidence>
<comment type="caution">
    <text evidence="13">The sequence shown here is derived from an EMBL/GenBank/DDBJ whole genome shotgun (WGS) entry which is preliminary data.</text>
</comment>
<dbReference type="PROSITE" id="PS51846">
    <property type="entry name" value="CNNM"/>
    <property type="match status" value="1"/>
</dbReference>
<evidence type="ECO:0000256" key="3">
    <source>
        <dbReference type="ARBA" id="ARBA00022692"/>
    </source>
</evidence>
<evidence type="ECO:0000256" key="10">
    <source>
        <dbReference type="SAM" id="Phobius"/>
    </source>
</evidence>
<dbReference type="PANTHER" id="PTHR22777">
    <property type="entry name" value="HEMOLYSIN-RELATED"/>
    <property type="match status" value="1"/>
</dbReference>
<dbReference type="InterPro" id="IPR005170">
    <property type="entry name" value="Transptr-assoc_dom"/>
</dbReference>
<dbReference type="GO" id="GO:0005886">
    <property type="term" value="C:plasma membrane"/>
    <property type="evidence" value="ECO:0007669"/>
    <property type="project" value="TreeGrafter"/>
</dbReference>
<proteinExistence type="inferred from homology"/>
<feature type="domain" description="CBS" evidence="11">
    <location>
        <begin position="270"/>
        <end position="327"/>
    </location>
</feature>
<dbReference type="InterPro" id="IPR044751">
    <property type="entry name" value="Ion_transp-like_CBS"/>
</dbReference>
<evidence type="ECO:0000256" key="9">
    <source>
        <dbReference type="PROSITE-ProRule" id="PRU01193"/>
    </source>
</evidence>
<keyword evidence="4" id="KW-0677">Repeat</keyword>
<dbReference type="RefSeq" id="WP_158347249.1">
    <property type="nucleotide sequence ID" value="NZ_JAHQCW010000046.1"/>
</dbReference>
<evidence type="ECO:0000313" key="13">
    <source>
        <dbReference type="EMBL" id="MBU9738965.1"/>
    </source>
</evidence>
<feature type="transmembrane region" description="Helical" evidence="10">
    <location>
        <begin position="6"/>
        <end position="29"/>
    </location>
</feature>
<feature type="domain" description="CBS" evidence="11">
    <location>
        <begin position="208"/>
        <end position="269"/>
    </location>
</feature>
<evidence type="ECO:0000313" key="14">
    <source>
        <dbReference type="Proteomes" id="UP000712157"/>
    </source>
</evidence>
<organism evidence="13 14">
    <name type="scientific">Diplocloster agilis</name>
    <dbReference type="NCBI Taxonomy" id="2850323"/>
    <lineage>
        <taxon>Bacteria</taxon>
        <taxon>Bacillati</taxon>
        <taxon>Bacillota</taxon>
        <taxon>Clostridia</taxon>
        <taxon>Lachnospirales</taxon>
        <taxon>Lachnospiraceae</taxon>
        <taxon>Diplocloster</taxon>
    </lineage>
</organism>
<feature type="transmembrane region" description="Helical" evidence="10">
    <location>
        <begin position="130"/>
        <end position="156"/>
    </location>
</feature>
<dbReference type="SUPFAM" id="SSF54631">
    <property type="entry name" value="CBS-domain pair"/>
    <property type="match status" value="1"/>
</dbReference>
<dbReference type="Pfam" id="PF00571">
    <property type="entry name" value="CBS"/>
    <property type="match status" value="2"/>
</dbReference>
<keyword evidence="7 9" id="KW-0472">Membrane</keyword>
<dbReference type="Gene3D" id="3.10.580.10">
    <property type="entry name" value="CBS-domain"/>
    <property type="match status" value="1"/>
</dbReference>
<evidence type="ECO:0000256" key="4">
    <source>
        <dbReference type="ARBA" id="ARBA00022737"/>
    </source>
</evidence>
<dbReference type="CDD" id="cd04590">
    <property type="entry name" value="CBS_pair_CorC_HlyC_assoc"/>
    <property type="match status" value="1"/>
</dbReference>
<dbReference type="InterPro" id="IPR046342">
    <property type="entry name" value="CBS_dom_sf"/>
</dbReference>
<dbReference type="InterPro" id="IPR036318">
    <property type="entry name" value="FAD-bd_PCMH-like_sf"/>
</dbReference>
<dbReference type="SMART" id="SM01091">
    <property type="entry name" value="CorC_HlyC"/>
    <property type="match status" value="1"/>
</dbReference>
<feature type="transmembrane region" description="Helical" evidence="10">
    <location>
        <begin position="87"/>
        <end position="110"/>
    </location>
</feature>
<dbReference type="PROSITE" id="PS51371">
    <property type="entry name" value="CBS"/>
    <property type="match status" value="2"/>
</dbReference>
<protein>
    <submittedName>
        <fullName evidence="13">Hemolysin family protein</fullName>
    </submittedName>
</protein>
<keyword evidence="14" id="KW-1185">Reference proteome</keyword>
<dbReference type="FunFam" id="3.10.580.10:FF:000002">
    <property type="entry name" value="Magnesium/cobalt efflux protein CorC"/>
    <property type="match status" value="1"/>
</dbReference>
<dbReference type="InterPro" id="IPR002550">
    <property type="entry name" value="CNNM"/>
</dbReference>
<evidence type="ECO:0000256" key="7">
    <source>
        <dbReference type="ARBA" id="ARBA00023136"/>
    </source>
</evidence>
<dbReference type="Proteomes" id="UP000712157">
    <property type="component" value="Unassembled WGS sequence"/>
</dbReference>
<dbReference type="InterPro" id="IPR000644">
    <property type="entry name" value="CBS_dom"/>
</dbReference>
<dbReference type="GO" id="GO:0050660">
    <property type="term" value="F:flavin adenine dinucleotide binding"/>
    <property type="evidence" value="ECO:0007669"/>
    <property type="project" value="InterPro"/>
</dbReference>
<evidence type="ECO:0000259" key="12">
    <source>
        <dbReference type="PROSITE" id="PS51846"/>
    </source>
</evidence>
<keyword evidence="3 9" id="KW-0812">Transmembrane</keyword>
<evidence type="ECO:0000256" key="1">
    <source>
        <dbReference type="ARBA" id="ARBA00004141"/>
    </source>
</evidence>
<comment type="subcellular location">
    <subcellularLocation>
        <location evidence="1">Membrane</location>
        <topology evidence="1">Multi-pass membrane protein</topology>
    </subcellularLocation>
</comment>
<keyword evidence="5 9" id="KW-1133">Transmembrane helix</keyword>
<accession>A0A949K127</accession>
<comment type="similarity">
    <text evidence="2">Belongs to the UPF0053 family.</text>
</comment>
<dbReference type="Gene3D" id="3.30.465.10">
    <property type="match status" value="1"/>
</dbReference>
<dbReference type="Pfam" id="PF01595">
    <property type="entry name" value="CNNM"/>
    <property type="match status" value="1"/>
</dbReference>
<dbReference type="Pfam" id="PF03471">
    <property type="entry name" value="CorC_HlyC"/>
    <property type="match status" value="1"/>
</dbReference>
<dbReference type="AlphaFoldDB" id="A0A949K127"/>
<evidence type="ECO:0000256" key="8">
    <source>
        <dbReference type="PROSITE-ProRule" id="PRU00703"/>
    </source>
</evidence>
<evidence type="ECO:0000256" key="5">
    <source>
        <dbReference type="ARBA" id="ARBA00022989"/>
    </source>
</evidence>
<dbReference type="PANTHER" id="PTHR22777:SF17">
    <property type="entry name" value="UPF0053 PROTEIN SLL0260"/>
    <property type="match status" value="1"/>
</dbReference>
<reference evidence="13" key="1">
    <citation type="submission" date="2021-06" db="EMBL/GenBank/DDBJ databases">
        <title>Description of novel taxa of the family Lachnospiraceae.</title>
        <authorList>
            <person name="Chaplin A.V."/>
            <person name="Sokolova S.R."/>
            <person name="Pikina A.P."/>
            <person name="Korzhanova M."/>
            <person name="Belova V."/>
            <person name="Korostin D."/>
            <person name="Efimov B.A."/>
        </authorList>
    </citation>
    <scope>NUCLEOTIDE SEQUENCE</scope>
    <source>
        <strain evidence="13">ASD5720</strain>
    </source>
</reference>
<gene>
    <name evidence="13" type="ORF">KTH89_20725</name>
</gene>
<dbReference type="SUPFAM" id="SSF56176">
    <property type="entry name" value="FAD-binding/transporter-associated domain-like"/>
    <property type="match status" value="1"/>
</dbReference>
<evidence type="ECO:0000259" key="11">
    <source>
        <dbReference type="PROSITE" id="PS51371"/>
    </source>
</evidence>
<evidence type="ECO:0000256" key="6">
    <source>
        <dbReference type="ARBA" id="ARBA00023122"/>
    </source>
</evidence>